<name>A0A1W5D9Q6_9LECA</name>
<organism evidence="2 3">
    <name type="scientific">Lasallia pustulata</name>
    <dbReference type="NCBI Taxonomy" id="136370"/>
    <lineage>
        <taxon>Eukaryota</taxon>
        <taxon>Fungi</taxon>
        <taxon>Dikarya</taxon>
        <taxon>Ascomycota</taxon>
        <taxon>Pezizomycotina</taxon>
        <taxon>Lecanoromycetes</taxon>
        <taxon>OSLEUM clade</taxon>
        <taxon>Umbilicariomycetidae</taxon>
        <taxon>Umbilicariales</taxon>
        <taxon>Umbilicariaceae</taxon>
        <taxon>Lasallia</taxon>
    </lineage>
</organism>
<sequence>MPLQHVSKRRKRSHPSEFQLPPAFWDNLSKIDLTKAALEELDRRNTQATLNSRPPYLRPDQRITRRVLAELKKNIKQTARHGGPDLSDLRGFLEPPNPAMSSVPKRKSTSTLRTRPFTNTTDTPHIPSIGPYHRNFEQKLIDGGVYPHAYRYPDGRVPAKPNNWEEINRRLSQPRPSLSPSSFPEEAFAKFVQAHADAVKEKQVTTSVIPVIEGDIGDARCVSGGIPFTNLDPLTDGTLVPGNPDIYYGARPEQLDQQVRDELGGHIIPSTQDDLPVAPNFFLAAKGPDGLLTVAGRQASYDGALGARGMRSLESYGQEEPVVVNTASTVSSLYYGGQLKMFTIYASQPTSSGGPPEYCMHQLRSFAMTDTAETFRQGATYYRNGRDWAKEQRDEAIRRANGRVDERRARTLAIDANLAQASSFASEAKLNGTYTIGAPTKESQTSRTEESDRTAQASGASSGEPSVMRSSERSKRSPQSQRKRRKAGDSDCDLSQRSKLQTS</sequence>
<feature type="compositionally biased region" description="Polar residues" evidence="1">
    <location>
        <begin position="454"/>
        <end position="464"/>
    </location>
</feature>
<dbReference type="Proteomes" id="UP000192927">
    <property type="component" value="Unassembled WGS sequence"/>
</dbReference>
<keyword evidence="3" id="KW-1185">Reference proteome</keyword>
<feature type="region of interest" description="Disordered" evidence="1">
    <location>
        <begin position="435"/>
        <end position="503"/>
    </location>
</feature>
<feature type="compositionally biased region" description="Basic residues" evidence="1">
    <location>
        <begin position="1"/>
        <end position="13"/>
    </location>
</feature>
<evidence type="ECO:0000313" key="2">
    <source>
        <dbReference type="EMBL" id="SLM39877.1"/>
    </source>
</evidence>
<accession>A0A1W5D9Q6</accession>
<reference evidence="3" key="1">
    <citation type="submission" date="2017-03" db="EMBL/GenBank/DDBJ databases">
        <authorList>
            <person name="Sharma R."/>
            <person name="Thines M."/>
        </authorList>
    </citation>
    <scope>NUCLEOTIDE SEQUENCE [LARGE SCALE GENOMIC DNA]</scope>
</reference>
<protein>
    <submittedName>
        <fullName evidence="2">Uncharacterized protein</fullName>
    </submittedName>
</protein>
<evidence type="ECO:0000256" key="1">
    <source>
        <dbReference type="SAM" id="MobiDB-lite"/>
    </source>
</evidence>
<feature type="region of interest" description="Disordered" evidence="1">
    <location>
        <begin position="95"/>
        <end position="131"/>
    </location>
</feature>
<proteinExistence type="predicted"/>
<evidence type="ECO:0000313" key="3">
    <source>
        <dbReference type="Proteomes" id="UP000192927"/>
    </source>
</evidence>
<feature type="compositionally biased region" description="Polar residues" evidence="1">
    <location>
        <begin position="493"/>
        <end position="503"/>
    </location>
</feature>
<feature type="compositionally biased region" description="Polar residues" evidence="1">
    <location>
        <begin position="109"/>
        <end position="123"/>
    </location>
</feature>
<dbReference type="AlphaFoldDB" id="A0A1W5D9Q6"/>
<dbReference type="EMBL" id="FWEW01003582">
    <property type="protein sequence ID" value="SLM39877.1"/>
    <property type="molecule type" value="Genomic_DNA"/>
</dbReference>
<feature type="region of interest" description="Disordered" evidence="1">
    <location>
        <begin position="1"/>
        <end position="20"/>
    </location>
</feature>